<proteinExistence type="predicted"/>
<protein>
    <submittedName>
        <fullName evidence="1">Uncharacterized protein</fullName>
    </submittedName>
</protein>
<organism evidence="1">
    <name type="scientific">Aphanomyces astaci</name>
    <name type="common">Crayfish plague agent</name>
    <dbReference type="NCBI Taxonomy" id="112090"/>
    <lineage>
        <taxon>Eukaryota</taxon>
        <taxon>Sar</taxon>
        <taxon>Stramenopiles</taxon>
        <taxon>Oomycota</taxon>
        <taxon>Saprolegniomycetes</taxon>
        <taxon>Saprolegniales</taxon>
        <taxon>Verrucalvaceae</taxon>
        <taxon>Aphanomyces</taxon>
    </lineage>
</organism>
<accession>W4G3W7</accession>
<dbReference type="RefSeq" id="XP_009836489.1">
    <property type="nucleotide sequence ID" value="XM_009838187.1"/>
</dbReference>
<dbReference type="AlphaFoldDB" id="W4G3W7"/>
<evidence type="ECO:0000313" key="1">
    <source>
        <dbReference type="EMBL" id="ETV73976.1"/>
    </source>
</evidence>
<sequence>MHFNRDMSPLTRSGVLAIRSNPIDSADSGCFYNVPFDASSTNAWAQRFDRSRATQFFLVRHGDVTAATPKLCRPSLALVSSVAAGRWNYSRARAVDTWCYFRTSVALTLLSLLSPVGWRGGDGRGRPSESTRGKGDVHPRSHQWQLLRLQGYSDAVEHDSHTIGTMAGDNGIVVAPRAQ</sequence>
<reference evidence="1" key="1">
    <citation type="submission" date="2013-12" db="EMBL/GenBank/DDBJ databases">
        <title>The Genome Sequence of Aphanomyces astaci APO3.</title>
        <authorList>
            <consortium name="The Broad Institute Genomics Platform"/>
            <person name="Russ C."/>
            <person name="Tyler B."/>
            <person name="van West P."/>
            <person name="Dieguez-Uribeondo J."/>
            <person name="Young S.K."/>
            <person name="Zeng Q."/>
            <person name="Gargeya S."/>
            <person name="Fitzgerald M."/>
            <person name="Abouelleil A."/>
            <person name="Alvarado L."/>
            <person name="Chapman S.B."/>
            <person name="Gainer-Dewar J."/>
            <person name="Goldberg J."/>
            <person name="Griggs A."/>
            <person name="Gujja S."/>
            <person name="Hansen M."/>
            <person name="Howarth C."/>
            <person name="Imamovic A."/>
            <person name="Ireland A."/>
            <person name="Larimer J."/>
            <person name="McCowan C."/>
            <person name="Murphy C."/>
            <person name="Pearson M."/>
            <person name="Poon T.W."/>
            <person name="Priest M."/>
            <person name="Roberts A."/>
            <person name="Saif S."/>
            <person name="Shea T."/>
            <person name="Sykes S."/>
            <person name="Wortman J."/>
            <person name="Nusbaum C."/>
            <person name="Birren B."/>
        </authorList>
    </citation>
    <scope>NUCLEOTIDE SEQUENCE [LARGE SCALE GENOMIC DNA]</scope>
    <source>
        <strain evidence="1">APO3</strain>
    </source>
</reference>
<name>W4G3W7_APHAT</name>
<gene>
    <name evidence="1" type="ORF">H257_11291</name>
</gene>
<dbReference type="EMBL" id="KI913146">
    <property type="protein sequence ID" value="ETV73976.1"/>
    <property type="molecule type" value="Genomic_DNA"/>
</dbReference>
<dbReference type="VEuPathDB" id="FungiDB:H257_11291"/>
<dbReference type="GeneID" id="20813287"/>